<evidence type="ECO:0000313" key="1">
    <source>
        <dbReference type="EMBL" id="MQY48732.1"/>
    </source>
</evidence>
<accession>A0A6A8AC45</accession>
<dbReference type="RefSeq" id="WP_153357694.1">
    <property type="nucleotide sequence ID" value="NZ_JAYKOO010000004.1"/>
</dbReference>
<dbReference type="EMBL" id="WIXI01000049">
    <property type="protein sequence ID" value="MQY48732.1"/>
    <property type="molecule type" value="Genomic_DNA"/>
</dbReference>
<protein>
    <submittedName>
        <fullName evidence="1">Uncharacterized protein</fullName>
    </submittedName>
</protein>
<proteinExistence type="predicted"/>
<name>A0A6A8AC45_9HYPH</name>
<evidence type="ECO:0000313" key="2">
    <source>
        <dbReference type="Proteomes" id="UP000435138"/>
    </source>
</evidence>
<organism evidence="1 2">
    <name type="scientific">Endobacterium cereale</name>
    <dbReference type="NCBI Taxonomy" id="2663029"/>
    <lineage>
        <taxon>Bacteria</taxon>
        <taxon>Pseudomonadati</taxon>
        <taxon>Pseudomonadota</taxon>
        <taxon>Alphaproteobacteria</taxon>
        <taxon>Hyphomicrobiales</taxon>
        <taxon>Rhizobiaceae</taxon>
        <taxon>Endobacterium</taxon>
    </lineage>
</organism>
<gene>
    <name evidence="1" type="ORF">GAO09_22115</name>
</gene>
<dbReference type="AlphaFoldDB" id="A0A6A8AC45"/>
<keyword evidence="2" id="KW-1185">Reference proteome</keyword>
<reference evidence="1 2" key="1">
    <citation type="submission" date="2019-11" db="EMBL/GenBank/DDBJ databases">
        <title>Genome analysis of Rhizobacterium cereale a novel genus and species isolated from maize roots in North Spain.</title>
        <authorList>
            <person name="Menendez E."/>
            <person name="Flores-Felix J.D."/>
            <person name="Ramirez-Bahena M.-H."/>
            <person name="Igual J.M."/>
            <person name="Garcia-Fraile P."/>
            <person name="Peix A."/>
            <person name="Velazquez E."/>
        </authorList>
    </citation>
    <scope>NUCLEOTIDE SEQUENCE [LARGE SCALE GENOMIC DNA]</scope>
    <source>
        <strain evidence="1 2">RZME27</strain>
    </source>
</reference>
<dbReference type="Proteomes" id="UP000435138">
    <property type="component" value="Unassembled WGS sequence"/>
</dbReference>
<sequence length="131" mass="15552">MKSPFPKRYWTRASIEFLSEKFDHPIFDYEQDWAYTVADFGRLDAYLSVFRERSINDDIRFTLGDMIIQAFEDEGDLAADPRWVEFLAHVSADFRIHAHQVWYWAATDTPLADSWKVSPWMRELLREKSPG</sequence>
<comment type="caution">
    <text evidence="1">The sequence shown here is derived from an EMBL/GenBank/DDBJ whole genome shotgun (WGS) entry which is preliminary data.</text>
</comment>